<gene>
    <name evidence="2" type="ORF">SAMN05444126_11118</name>
</gene>
<sequence>MTTHCMYCDARIEAELSWAGLFGFCGVQAGAAFCADCRGRLAPIGAVGCTLCGRPADAERAEGGSCRDCVRWERAPSGRGKRVQNRSLYRYNGFMQEVLAQYKYRGDAALAAVFAPELARLGRSFARGYTAVPVPLAPDRLLERGFNQAALLAAGLRPREDLLVRTGTTAGKQSKRGRNARLASVAGCFAAKAQAPGEETVSWGELKIVLVDDLYTTGATLQSIGEVFYQKGVQDVRALTLARAGEVADIDS</sequence>
<organism evidence="2 3">
    <name type="scientific">Salisediminibacterium halotolerans</name>
    <dbReference type="NCBI Taxonomy" id="517425"/>
    <lineage>
        <taxon>Bacteria</taxon>
        <taxon>Bacillati</taxon>
        <taxon>Bacillota</taxon>
        <taxon>Bacilli</taxon>
        <taxon>Bacillales</taxon>
        <taxon>Bacillaceae</taxon>
        <taxon>Salisediminibacterium</taxon>
    </lineage>
</organism>
<proteinExistence type="inferred from homology"/>
<dbReference type="STRING" id="1464123.SAMN05444126_11118"/>
<name>A0A1H9TTA1_9BACI</name>
<dbReference type="RefSeq" id="WP_093072817.1">
    <property type="nucleotide sequence ID" value="NZ_FOGV01000011.1"/>
</dbReference>
<evidence type="ECO:0000256" key="1">
    <source>
        <dbReference type="ARBA" id="ARBA00008007"/>
    </source>
</evidence>
<dbReference type="AlphaFoldDB" id="A0A1H9TTA1"/>
<dbReference type="CDD" id="cd06223">
    <property type="entry name" value="PRTases_typeI"/>
    <property type="match status" value="1"/>
</dbReference>
<keyword evidence="3" id="KW-1185">Reference proteome</keyword>
<dbReference type="SUPFAM" id="SSF53271">
    <property type="entry name" value="PRTase-like"/>
    <property type="match status" value="1"/>
</dbReference>
<dbReference type="InterPro" id="IPR000836">
    <property type="entry name" value="PRTase_dom"/>
</dbReference>
<dbReference type="EMBL" id="FOGV01000011">
    <property type="protein sequence ID" value="SES00227.1"/>
    <property type="molecule type" value="Genomic_DNA"/>
</dbReference>
<dbReference type="PANTHER" id="PTHR47505:SF1">
    <property type="entry name" value="DNA UTILIZATION PROTEIN YHGH"/>
    <property type="match status" value="1"/>
</dbReference>
<dbReference type="PANTHER" id="PTHR47505">
    <property type="entry name" value="DNA UTILIZATION PROTEIN YHGH"/>
    <property type="match status" value="1"/>
</dbReference>
<accession>A0A1H9TTA1</accession>
<reference evidence="3" key="1">
    <citation type="submission" date="2016-10" db="EMBL/GenBank/DDBJ databases">
        <authorList>
            <person name="de Groot N.N."/>
        </authorList>
    </citation>
    <scope>NUCLEOTIDE SEQUENCE [LARGE SCALE GENOMIC DNA]</scope>
    <source>
        <strain evidence="3">10nlg</strain>
    </source>
</reference>
<comment type="caution">
    <text evidence="2">The sequence shown here is derived from an EMBL/GenBank/DDBJ whole genome shotgun (WGS) entry which is preliminary data.</text>
</comment>
<dbReference type="Gene3D" id="3.40.50.2020">
    <property type="match status" value="1"/>
</dbReference>
<protein>
    <submittedName>
        <fullName evidence="2">Competence protein ComFC</fullName>
    </submittedName>
</protein>
<evidence type="ECO:0000313" key="2">
    <source>
        <dbReference type="EMBL" id="SES00227.1"/>
    </source>
</evidence>
<dbReference type="Proteomes" id="UP000199318">
    <property type="component" value="Unassembled WGS sequence"/>
</dbReference>
<dbReference type="InterPro" id="IPR051910">
    <property type="entry name" value="ComF/GntX_DNA_util-trans"/>
</dbReference>
<dbReference type="InterPro" id="IPR029057">
    <property type="entry name" value="PRTase-like"/>
</dbReference>
<evidence type="ECO:0000313" key="3">
    <source>
        <dbReference type="Proteomes" id="UP000199318"/>
    </source>
</evidence>
<comment type="similarity">
    <text evidence="1">Belongs to the ComF/GntX family.</text>
</comment>
<dbReference type="OrthoDB" id="9779910at2"/>